<keyword evidence="9" id="KW-1185">Reference proteome</keyword>
<reference evidence="8 9" key="3">
    <citation type="journal article" date="2019" name="Int. J. Syst. Evol. Microbiol.">
        <title>Anaerobacillus isosaccharinicus sp. nov., an alkaliphilic bacterium which degrades isosaccharinic acid.</title>
        <authorList>
            <person name="Bassil N.M."/>
            <person name="Lloyd J.R."/>
        </authorList>
    </citation>
    <scope>NUCLEOTIDE SEQUENCE [LARGE SCALE GENOMIC DNA]</scope>
    <source>
        <strain evidence="8 9">NB2006</strain>
    </source>
</reference>
<evidence type="ECO:0000313" key="7">
    <source>
        <dbReference type="EMBL" id="OIJ11926.1"/>
    </source>
</evidence>
<keyword evidence="1 6" id="KW-0479">Metal-binding</keyword>
<protein>
    <recommendedName>
        <fullName evidence="6">Iron-sulfur cluster carrier protein</fullName>
    </recommendedName>
</protein>
<dbReference type="EMBL" id="CP063356">
    <property type="protein sequence ID" value="QOY35166.1"/>
    <property type="molecule type" value="Genomic_DNA"/>
</dbReference>
<dbReference type="PANTHER" id="PTHR42961:SF2">
    <property type="entry name" value="IRON-SULFUR PROTEIN NUBPL"/>
    <property type="match status" value="1"/>
</dbReference>
<dbReference type="PANTHER" id="PTHR42961">
    <property type="entry name" value="IRON-SULFUR PROTEIN NUBPL"/>
    <property type="match status" value="1"/>
</dbReference>
<keyword evidence="2 6" id="KW-0547">Nucleotide-binding</keyword>
<gene>
    <name evidence="8" type="ORF">AWH56_021070</name>
    <name evidence="7" type="ORF">AWH56_15235</name>
</gene>
<dbReference type="GO" id="GO:0051539">
    <property type="term" value="F:4 iron, 4 sulfur cluster binding"/>
    <property type="evidence" value="ECO:0007669"/>
    <property type="project" value="TreeGrafter"/>
</dbReference>
<feature type="binding site" evidence="6">
    <location>
        <begin position="12"/>
        <end position="19"/>
    </location>
    <ligand>
        <name>ATP</name>
        <dbReference type="ChEBI" id="CHEBI:30616"/>
    </ligand>
</feature>
<dbReference type="InterPro" id="IPR000808">
    <property type="entry name" value="Mrp-like_CS"/>
</dbReference>
<evidence type="ECO:0000256" key="4">
    <source>
        <dbReference type="ARBA" id="ARBA00023004"/>
    </source>
</evidence>
<dbReference type="InterPro" id="IPR033756">
    <property type="entry name" value="YlxH/NBP35"/>
</dbReference>
<dbReference type="Gene3D" id="3.40.50.300">
    <property type="entry name" value="P-loop containing nucleotide triphosphate hydrolases"/>
    <property type="match status" value="1"/>
</dbReference>
<evidence type="ECO:0000256" key="3">
    <source>
        <dbReference type="ARBA" id="ARBA00022840"/>
    </source>
</evidence>
<dbReference type="InterPro" id="IPR019591">
    <property type="entry name" value="Mrp/NBP35_ATP-bd"/>
</dbReference>
<dbReference type="HAMAP" id="MF_02040">
    <property type="entry name" value="Mrp_NBP35"/>
    <property type="match status" value="1"/>
</dbReference>
<dbReference type="GO" id="GO:0046872">
    <property type="term" value="F:metal ion binding"/>
    <property type="evidence" value="ECO:0007669"/>
    <property type="project" value="UniProtKB-KW"/>
</dbReference>
<reference evidence="8 9" key="2">
    <citation type="journal article" date="2017" name="Genome Announc.">
        <title>Draft Genome Sequences of Four Alkaliphilic Bacteria Belonging to the Anaerobacillus Genus.</title>
        <authorList>
            <person name="Bassil N.M."/>
            <person name="Lloyd J.R."/>
        </authorList>
    </citation>
    <scope>NUCLEOTIDE SEQUENCE [LARGE SCALE GENOMIC DNA]</scope>
    <source>
        <strain evidence="8 9">NB2006</strain>
    </source>
</reference>
<comment type="similarity">
    <text evidence="6">Belongs to the Mrp/NBP35 ATP-binding proteins family.</text>
</comment>
<keyword evidence="5 6" id="KW-0411">Iron-sulfur</keyword>
<dbReference type="OrthoDB" id="9809679at2"/>
<reference evidence="8" key="4">
    <citation type="submission" date="2020-10" db="EMBL/GenBank/DDBJ databases">
        <authorList>
            <person name="Bassil N.M."/>
            <person name="Lloyd J.R."/>
        </authorList>
    </citation>
    <scope>NUCLEOTIDE SEQUENCE</scope>
    <source>
        <strain evidence="8">NB2006</strain>
    </source>
</reference>
<accession>A0A1S2LHR8</accession>
<reference evidence="7 9" key="1">
    <citation type="submission" date="2016-10" db="EMBL/GenBank/DDBJ databases">
        <title>Draft genome sequences of four alkaliphilic bacteria belonging to the Anaerobacillus genus.</title>
        <authorList>
            <person name="Bassil N.M."/>
            <person name="Lloyd J.R."/>
        </authorList>
    </citation>
    <scope>NUCLEOTIDE SEQUENCE [LARGE SCALE GENOMIC DNA]</scope>
    <source>
        <strain evidence="7 9">NB2006</strain>
    </source>
</reference>
<name>A0A1S2LHR8_9BACI</name>
<dbReference type="GO" id="GO:0005524">
    <property type="term" value="F:ATP binding"/>
    <property type="evidence" value="ECO:0007669"/>
    <property type="project" value="UniProtKB-UniRule"/>
</dbReference>
<dbReference type="AlphaFoldDB" id="A0A1S2LHR8"/>
<dbReference type="Proteomes" id="UP000180175">
    <property type="component" value="Chromosome"/>
</dbReference>
<comment type="function">
    <text evidence="6">Binds and transfers iron-sulfur (Fe-S) clusters to target apoproteins. Can hydrolyze ATP.</text>
</comment>
<organism evidence="7 9">
    <name type="scientific">Anaerobacillus isosaccharinicus</name>
    <dbReference type="NCBI Taxonomy" id="1532552"/>
    <lineage>
        <taxon>Bacteria</taxon>
        <taxon>Bacillati</taxon>
        <taxon>Bacillota</taxon>
        <taxon>Bacilli</taxon>
        <taxon>Bacillales</taxon>
        <taxon>Bacillaceae</taxon>
        <taxon>Anaerobacillus</taxon>
    </lineage>
</organism>
<evidence type="ECO:0000256" key="6">
    <source>
        <dbReference type="HAMAP-Rule" id="MF_02040"/>
    </source>
</evidence>
<evidence type="ECO:0000313" key="9">
    <source>
        <dbReference type="Proteomes" id="UP000180175"/>
    </source>
</evidence>
<dbReference type="Pfam" id="PF10609">
    <property type="entry name" value="ParA"/>
    <property type="match status" value="1"/>
</dbReference>
<evidence type="ECO:0000256" key="1">
    <source>
        <dbReference type="ARBA" id="ARBA00022723"/>
    </source>
</evidence>
<dbReference type="InterPro" id="IPR027417">
    <property type="entry name" value="P-loop_NTPase"/>
</dbReference>
<proteinExistence type="inferred from homology"/>
<evidence type="ECO:0000256" key="2">
    <source>
        <dbReference type="ARBA" id="ARBA00022741"/>
    </source>
</evidence>
<dbReference type="GO" id="GO:0016226">
    <property type="term" value="P:iron-sulfur cluster assembly"/>
    <property type="evidence" value="ECO:0007669"/>
    <property type="project" value="InterPro"/>
</dbReference>
<evidence type="ECO:0000256" key="5">
    <source>
        <dbReference type="ARBA" id="ARBA00023014"/>
    </source>
</evidence>
<keyword evidence="3 6" id="KW-0067">ATP-binding</keyword>
<keyword evidence="4 6" id="KW-0408">Iron</keyword>
<evidence type="ECO:0000313" key="8">
    <source>
        <dbReference type="EMBL" id="QOY35166.1"/>
    </source>
</evidence>
<dbReference type="CDD" id="cd02037">
    <property type="entry name" value="Mrp_NBP35"/>
    <property type="match status" value="1"/>
</dbReference>
<dbReference type="PROSITE" id="PS01215">
    <property type="entry name" value="MRP"/>
    <property type="match status" value="1"/>
</dbReference>
<keyword evidence="6" id="KW-0378">Hydrolase</keyword>
<dbReference type="EMBL" id="LQXD01000132">
    <property type="protein sequence ID" value="OIJ11926.1"/>
    <property type="molecule type" value="Genomic_DNA"/>
</dbReference>
<sequence length="256" mass="27867">MLSGEIISVISGKGGVGKSTVSANLAVSLARQGHSVALIDFDIYGSSIPKMMNIGFGPKSINNKIVPVESHGVTIMSMGFIVKNNDPVVWRGPMLGKVVEQFINDVIWGKLDYVVIDMPPGTGDVAMDVNRLIPSSYQILVTTPHPTASHVAERAGKMATNNNHDILGVVENMSYFQPPEDDTKYYIFGKGGSEHLALALETEVIAKLPIIAPKEGDFEPSIYRKGTLLFDKYNELAEKVVDLIRNKNSRSVQKPV</sequence>
<dbReference type="KEGG" id="aia:AWH56_021070"/>
<dbReference type="InterPro" id="IPR044304">
    <property type="entry name" value="NUBPL-like"/>
</dbReference>
<comment type="subunit">
    <text evidence="6">Homodimer.</text>
</comment>
<dbReference type="SUPFAM" id="SSF52540">
    <property type="entry name" value="P-loop containing nucleoside triphosphate hydrolases"/>
    <property type="match status" value="1"/>
</dbReference>
<dbReference type="GO" id="GO:0140663">
    <property type="term" value="F:ATP-dependent FeS chaperone activity"/>
    <property type="evidence" value="ECO:0007669"/>
    <property type="project" value="InterPro"/>
</dbReference>
<dbReference type="RefSeq" id="WP_071317901.1">
    <property type="nucleotide sequence ID" value="NZ_CP063356.2"/>
</dbReference>
<dbReference type="GO" id="GO:0016887">
    <property type="term" value="F:ATP hydrolysis activity"/>
    <property type="evidence" value="ECO:0007669"/>
    <property type="project" value="UniProtKB-UniRule"/>
</dbReference>